<dbReference type="PANTHER" id="PTHR43736:SF4">
    <property type="entry name" value="SLR1690 PROTEIN"/>
    <property type="match status" value="1"/>
</dbReference>
<dbReference type="EMBL" id="AP025637">
    <property type="protein sequence ID" value="BDG70692.1"/>
    <property type="molecule type" value="Genomic_DNA"/>
</dbReference>
<accession>A0ABN6NYW8</accession>
<organism evidence="2 3">
    <name type="scientific">Roseomonas fluvialis</name>
    <dbReference type="NCBI Taxonomy" id="1750527"/>
    <lineage>
        <taxon>Bacteria</taxon>
        <taxon>Pseudomonadati</taxon>
        <taxon>Pseudomonadota</taxon>
        <taxon>Alphaproteobacteria</taxon>
        <taxon>Acetobacterales</taxon>
        <taxon>Roseomonadaceae</taxon>
        <taxon>Roseomonas</taxon>
    </lineage>
</organism>
<protein>
    <submittedName>
        <fullName evidence="2">NUDIX hydrolase</fullName>
    </submittedName>
</protein>
<dbReference type="SUPFAM" id="SSF46785">
    <property type="entry name" value="Winged helix' DNA-binding domain"/>
    <property type="match status" value="1"/>
</dbReference>
<feature type="domain" description="NrtR DNA-binding winged helix" evidence="1">
    <location>
        <begin position="149"/>
        <end position="211"/>
    </location>
</feature>
<dbReference type="RefSeq" id="WP_244458009.1">
    <property type="nucleotide sequence ID" value="NZ_AP025637.1"/>
</dbReference>
<evidence type="ECO:0000313" key="2">
    <source>
        <dbReference type="EMBL" id="BDG70692.1"/>
    </source>
</evidence>
<dbReference type="InterPro" id="IPR054105">
    <property type="entry name" value="WHD_NrtR"/>
</dbReference>
<dbReference type="SUPFAM" id="SSF55811">
    <property type="entry name" value="Nudix"/>
    <property type="match status" value="1"/>
</dbReference>
<dbReference type="InterPro" id="IPR036388">
    <property type="entry name" value="WH-like_DNA-bd_sf"/>
</dbReference>
<dbReference type="Gene3D" id="1.10.10.10">
    <property type="entry name" value="Winged helix-like DNA-binding domain superfamily/Winged helix DNA-binding domain"/>
    <property type="match status" value="1"/>
</dbReference>
<dbReference type="InterPro" id="IPR036390">
    <property type="entry name" value="WH_DNA-bd_sf"/>
</dbReference>
<keyword evidence="3" id="KW-1185">Reference proteome</keyword>
<dbReference type="Gene3D" id="3.90.79.10">
    <property type="entry name" value="Nucleoside Triphosphate Pyrophosphohydrolase"/>
    <property type="match status" value="1"/>
</dbReference>
<evidence type="ECO:0000313" key="3">
    <source>
        <dbReference type="Proteomes" id="UP000831327"/>
    </source>
</evidence>
<reference evidence="2 3" key="1">
    <citation type="journal article" date="2016" name="Microbes Environ.">
        <title>Phylogenetically diverse aerobic anoxygenic phototrophic bacteria isolated from epilithic biofilms in Tama river, Japan.</title>
        <authorList>
            <person name="Hirose S."/>
            <person name="Matsuura K."/>
            <person name="Haruta S."/>
        </authorList>
    </citation>
    <scope>NUCLEOTIDE SEQUENCE [LARGE SCALE GENOMIC DNA]</scope>
    <source>
        <strain evidence="2 3">S08</strain>
    </source>
</reference>
<evidence type="ECO:0000259" key="1">
    <source>
        <dbReference type="Pfam" id="PF21906"/>
    </source>
</evidence>
<dbReference type="PANTHER" id="PTHR43736">
    <property type="entry name" value="ADP-RIBOSE PYROPHOSPHATASE"/>
    <property type="match status" value="1"/>
</dbReference>
<dbReference type="Pfam" id="PF21906">
    <property type="entry name" value="WHD_NrtR"/>
    <property type="match status" value="1"/>
</dbReference>
<proteinExistence type="predicted"/>
<gene>
    <name evidence="2" type="ORF">Rmf_06210</name>
</gene>
<dbReference type="GO" id="GO:0016787">
    <property type="term" value="F:hydrolase activity"/>
    <property type="evidence" value="ECO:0007669"/>
    <property type="project" value="UniProtKB-KW"/>
</dbReference>
<dbReference type="InterPro" id="IPR015797">
    <property type="entry name" value="NUDIX_hydrolase-like_dom_sf"/>
</dbReference>
<sequence length="223" mass="24235">MAGPEKRPIVTVDTVLFTLRDGALATLLQPRAKPPHAGRLALVGGYVRPDQDSGTLAAATRILAEKTGLTGLFLEQLMSFAGPDRDPRGWSLSVAHYALVPEAALARAAPDIAVLTVGEVPPLPFDHDAILAAALARLRGKSAWSTLPAFLLPETFTLPMLKSVYETVMGEPLNDSAFRRKINELRIIEELPDARSPATAERRRPAQLYRLSQRALVAFDRVI</sequence>
<keyword evidence="2" id="KW-0378">Hydrolase</keyword>
<name>A0ABN6NYW8_9PROT</name>
<dbReference type="Proteomes" id="UP000831327">
    <property type="component" value="Chromosome"/>
</dbReference>
<dbReference type="CDD" id="cd18873">
    <property type="entry name" value="NUDIX_NadM_like"/>
    <property type="match status" value="1"/>
</dbReference>